<dbReference type="AlphaFoldDB" id="A0AAV7PFF0"/>
<evidence type="ECO:0000313" key="3">
    <source>
        <dbReference type="Proteomes" id="UP001066276"/>
    </source>
</evidence>
<protein>
    <submittedName>
        <fullName evidence="2">Uncharacterized protein</fullName>
    </submittedName>
</protein>
<keyword evidence="3" id="KW-1185">Reference proteome</keyword>
<sequence length="142" mass="15884">MPHAMHGRHWTTPSTPSMAQITMLSPPAVNNGFEEQQGIAAKTENVKQGARWQSFGRAFKSYYNDRAPPKPNTLQQTLKGVNELYHTARLRAAGALTWSGLLWQNQEQPRAQRGPRNKRNLHYYTDTQPPPQTPPGPEGALG</sequence>
<organism evidence="2 3">
    <name type="scientific">Pleurodeles waltl</name>
    <name type="common">Iberian ribbed newt</name>
    <dbReference type="NCBI Taxonomy" id="8319"/>
    <lineage>
        <taxon>Eukaryota</taxon>
        <taxon>Metazoa</taxon>
        <taxon>Chordata</taxon>
        <taxon>Craniata</taxon>
        <taxon>Vertebrata</taxon>
        <taxon>Euteleostomi</taxon>
        <taxon>Amphibia</taxon>
        <taxon>Batrachia</taxon>
        <taxon>Caudata</taxon>
        <taxon>Salamandroidea</taxon>
        <taxon>Salamandridae</taxon>
        <taxon>Pleurodelinae</taxon>
        <taxon>Pleurodeles</taxon>
    </lineage>
</organism>
<gene>
    <name evidence="2" type="ORF">NDU88_004511</name>
</gene>
<reference evidence="2" key="1">
    <citation type="journal article" date="2022" name="bioRxiv">
        <title>Sequencing and chromosome-scale assembly of the giantPleurodeles waltlgenome.</title>
        <authorList>
            <person name="Brown T."/>
            <person name="Elewa A."/>
            <person name="Iarovenko S."/>
            <person name="Subramanian E."/>
            <person name="Araus A.J."/>
            <person name="Petzold A."/>
            <person name="Susuki M."/>
            <person name="Suzuki K.-i.T."/>
            <person name="Hayashi T."/>
            <person name="Toyoda A."/>
            <person name="Oliveira C."/>
            <person name="Osipova E."/>
            <person name="Leigh N.D."/>
            <person name="Simon A."/>
            <person name="Yun M.H."/>
        </authorList>
    </citation>
    <scope>NUCLEOTIDE SEQUENCE</scope>
    <source>
        <strain evidence="2">20211129_DDA</strain>
        <tissue evidence="2">Liver</tissue>
    </source>
</reference>
<comment type="caution">
    <text evidence="2">The sequence shown here is derived from an EMBL/GenBank/DDBJ whole genome shotgun (WGS) entry which is preliminary data.</text>
</comment>
<feature type="compositionally biased region" description="Polar residues" evidence="1">
    <location>
        <begin position="11"/>
        <end position="20"/>
    </location>
</feature>
<feature type="compositionally biased region" description="Pro residues" evidence="1">
    <location>
        <begin position="128"/>
        <end position="142"/>
    </location>
</feature>
<dbReference type="EMBL" id="JANPWB010000011">
    <property type="protein sequence ID" value="KAJ1126101.1"/>
    <property type="molecule type" value="Genomic_DNA"/>
</dbReference>
<dbReference type="Proteomes" id="UP001066276">
    <property type="component" value="Chromosome 7"/>
</dbReference>
<proteinExistence type="predicted"/>
<accession>A0AAV7PFF0</accession>
<name>A0AAV7PFF0_PLEWA</name>
<evidence type="ECO:0000256" key="1">
    <source>
        <dbReference type="SAM" id="MobiDB-lite"/>
    </source>
</evidence>
<feature type="region of interest" description="Disordered" evidence="1">
    <location>
        <begin position="106"/>
        <end position="142"/>
    </location>
</feature>
<feature type="region of interest" description="Disordered" evidence="1">
    <location>
        <begin position="1"/>
        <end position="20"/>
    </location>
</feature>
<evidence type="ECO:0000313" key="2">
    <source>
        <dbReference type="EMBL" id="KAJ1126101.1"/>
    </source>
</evidence>